<name>A0A645A8J0_9ZZZZ</name>
<comment type="caution">
    <text evidence="2">The sequence shown here is derived from an EMBL/GenBank/DDBJ whole genome shotgun (WGS) entry which is preliminary data.</text>
</comment>
<feature type="transmembrane region" description="Helical" evidence="1">
    <location>
        <begin position="207"/>
        <end position="229"/>
    </location>
</feature>
<dbReference type="Pfam" id="PF07690">
    <property type="entry name" value="MFS_1"/>
    <property type="match status" value="1"/>
</dbReference>
<dbReference type="SUPFAM" id="SSF103473">
    <property type="entry name" value="MFS general substrate transporter"/>
    <property type="match status" value="1"/>
</dbReference>
<feature type="transmembrane region" description="Helical" evidence="1">
    <location>
        <begin position="148"/>
        <end position="164"/>
    </location>
</feature>
<dbReference type="PANTHER" id="PTHR23518:SF2">
    <property type="entry name" value="MAJOR FACILITATOR SUPERFAMILY TRANSPORTER"/>
    <property type="match status" value="1"/>
</dbReference>
<sequence>MGVSMHSFIRRIPMALGPIIGGIMIGFWGERTGVRLAFVIAFILAGFALFLQQILITPDREIIERPEKNPFIVFQLMPTDLKNLLISDILIRFCEQIPYAFVVVWAMKTIANPVSAFQFGILTTIEMVVAMFIYIPVAWLADRGNKKIFVAITFCFFTIFPIALYHSHSFWPLAGAFVIRGFKEFGEPTRKSLILDLAPADRRAAMFGLYYMIRDIIVSVAAFSGALLWMVSPAANFYTAFFCGIVGTGWFIVKGKSSKQLLSQNR</sequence>
<protein>
    <recommendedName>
        <fullName evidence="3">Major facilitator superfamily (MFS) profile domain-containing protein</fullName>
    </recommendedName>
</protein>
<keyword evidence="1" id="KW-1133">Transmembrane helix</keyword>
<dbReference type="EMBL" id="VSSQ01012552">
    <property type="protein sequence ID" value="MPM49499.1"/>
    <property type="molecule type" value="Genomic_DNA"/>
</dbReference>
<dbReference type="Gene3D" id="1.20.1250.20">
    <property type="entry name" value="MFS general substrate transporter like domains"/>
    <property type="match status" value="1"/>
</dbReference>
<gene>
    <name evidence="2" type="ORF">SDC9_96229</name>
</gene>
<proteinExistence type="predicted"/>
<feature type="transmembrane region" description="Helical" evidence="1">
    <location>
        <begin position="119"/>
        <end position="141"/>
    </location>
</feature>
<dbReference type="InterPro" id="IPR036259">
    <property type="entry name" value="MFS_trans_sf"/>
</dbReference>
<organism evidence="2">
    <name type="scientific">bioreactor metagenome</name>
    <dbReference type="NCBI Taxonomy" id="1076179"/>
    <lineage>
        <taxon>unclassified sequences</taxon>
        <taxon>metagenomes</taxon>
        <taxon>ecological metagenomes</taxon>
    </lineage>
</organism>
<dbReference type="PANTHER" id="PTHR23518">
    <property type="entry name" value="C-METHYLTRANSFERASE"/>
    <property type="match status" value="1"/>
</dbReference>
<accession>A0A645A8J0</accession>
<reference evidence="2" key="1">
    <citation type="submission" date="2019-08" db="EMBL/GenBank/DDBJ databases">
        <authorList>
            <person name="Kucharzyk K."/>
            <person name="Murdoch R.W."/>
            <person name="Higgins S."/>
            <person name="Loffler F."/>
        </authorList>
    </citation>
    <scope>NUCLEOTIDE SEQUENCE</scope>
</reference>
<feature type="transmembrane region" description="Helical" evidence="1">
    <location>
        <begin position="12"/>
        <end position="29"/>
    </location>
</feature>
<keyword evidence="1" id="KW-0812">Transmembrane</keyword>
<evidence type="ECO:0008006" key="3">
    <source>
        <dbReference type="Google" id="ProtNLM"/>
    </source>
</evidence>
<feature type="transmembrane region" description="Helical" evidence="1">
    <location>
        <begin position="235"/>
        <end position="253"/>
    </location>
</feature>
<keyword evidence="1" id="KW-0472">Membrane</keyword>
<dbReference type="AlphaFoldDB" id="A0A645A8J0"/>
<dbReference type="GO" id="GO:0022857">
    <property type="term" value="F:transmembrane transporter activity"/>
    <property type="evidence" value="ECO:0007669"/>
    <property type="project" value="InterPro"/>
</dbReference>
<evidence type="ECO:0000256" key="1">
    <source>
        <dbReference type="SAM" id="Phobius"/>
    </source>
</evidence>
<feature type="transmembrane region" description="Helical" evidence="1">
    <location>
        <begin position="35"/>
        <end position="56"/>
    </location>
</feature>
<dbReference type="InterPro" id="IPR011701">
    <property type="entry name" value="MFS"/>
</dbReference>
<evidence type="ECO:0000313" key="2">
    <source>
        <dbReference type="EMBL" id="MPM49499.1"/>
    </source>
</evidence>